<dbReference type="GO" id="GO:0003677">
    <property type="term" value="F:DNA binding"/>
    <property type="evidence" value="ECO:0007669"/>
    <property type="project" value="UniProtKB-KW"/>
</dbReference>
<dbReference type="GO" id="GO:0006281">
    <property type="term" value="P:DNA repair"/>
    <property type="evidence" value="ECO:0007669"/>
    <property type="project" value="UniProtKB-KW"/>
</dbReference>
<keyword evidence="7" id="KW-0067">ATP-binding</keyword>
<keyword evidence="2" id="KW-0547">Nucleotide-binding</keyword>
<evidence type="ECO:0000313" key="12">
    <source>
        <dbReference type="EMBL" id="VEN74536.1"/>
    </source>
</evidence>
<dbReference type="EC" id="3.1.11.5" evidence="12"/>
<dbReference type="GO" id="GO:0004386">
    <property type="term" value="F:helicase activity"/>
    <property type="evidence" value="ECO:0007669"/>
    <property type="project" value="UniProtKB-KW"/>
</dbReference>
<feature type="region of interest" description="Disordered" evidence="10">
    <location>
        <begin position="285"/>
        <end position="305"/>
    </location>
</feature>
<dbReference type="PANTHER" id="PTHR30591">
    <property type="entry name" value="RECBCD ENZYME SUBUNIT RECC"/>
    <property type="match status" value="1"/>
</dbReference>
<evidence type="ECO:0000256" key="10">
    <source>
        <dbReference type="SAM" id="MobiDB-lite"/>
    </source>
</evidence>
<evidence type="ECO:0000256" key="6">
    <source>
        <dbReference type="ARBA" id="ARBA00022839"/>
    </source>
</evidence>
<keyword evidence="9" id="KW-0234">DNA repair</keyword>
<dbReference type="GO" id="GO:0008854">
    <property type="term" value="F:exodeoxyribonuclease V activity"/>
    <property type="evidence" value="ECO:0007669"/>
    <property type="project" value="UniProtKB-EC"/>
</dbReference>
<gene>
    <name evidence="12" type="primary">recC</name>
    <name evidence="12" type="ORF">EPICR_40118</name>
</gene>
<evidence type="ECO:0000256" key="2">
    <source>
        <dbReference type="ARBA" id="ARBA00022741"/>
    </source>
</evidence>
<dbReference type="GO" id="GO:0006310">
    <property type="term" value="P:DNA recombination"/>
    <property type="evidence" value="ECO:0007669"/>
    <property type="project" value="TreeGrafter"/>
</dbReference>
<keyword evidence="4 12" id="KW-0378">Hydrolase</keyword>
<dbReference type="SUPFAM" id="SSF52980">
    <property type="entry name" value="Restriction endonuclease-like"/>
    <property type="match status" value="1"/>
</dbReference>
<evidence type="ECO:0000256" key="7">
    <source>
        <dbReference type="ARBA" id="ARBA00022840"/>
    </source>
</evidence>
<dbReference type="InterPro" id="IPR006697">
    <property type="entry name" value="RecC"/>
</dbReference>
<dbReference type="Pfam" id="PF04257">
    <property type="entry name" value="Exonuc_V_gamma"/>
    <property type="match status" value="1"/>
</dbReference>
<dbReference type="GO" id="GO:0009338">
    <property type="term" value="C:exodeoxyribonuclease V complex"/>
    <property type="evidence" value="ECO:0007669"/>
    <property type="project" value="InterPro"/>
</dbReference>
<evidence type="ECO:0000256" key="1">
    <source>
        <dbReference type="ARBA" id="ARBA00022722"/>
    </source>
</evidence>
<keyword evidence="3" id="KW-0227">DNA damage</keyword>
<dbReference type="SUPFAM" id="SSF52540">
    <property type="entry name" value="P-loop containing nucleoside triphosphate hydrolases"/>
    <property type="match status" value="2"/>
</dbReference>
<dbReference type="InterPro" id="IPR041500">
    <property type="entry name" value="RecC_C"/>
</dbReference>
<dbReference type="Gene3D" id="1.10.10.990">
    <property type="match status" value="1"/>
</dbReference>
<dbReference type="Pfam" id="PF17946">
    <property type="entry name" value="RecC_C"/>
    <property type="match status" value="1"/>
</dbReference>
<dbReference type="PANTHER" id="PTHR30591:SF1">
    <property type="entry name" value="RECBCD ENZYME SUBUNIT RECC"/>
    <property type="match status" value="1"/>
</dbReference>
<reference evidence="12" key="1">
    <citation type="submission" date="2019-01" db="EMBL/GenBank/DDBJ databases">
        <authorList>
            <consortium name="Genoscope - CEA"/>
            <person name="William W."/>
        </authorList>
    </citation>
    <scope>NUCLEOTIDE SEQUENCE</scope>
    <source>
        <strain evidence="12">CR-1</strain>
    </source>
</reference>
<keyword evidence="1" id="KW-0540">Nuclease</keyword>
<dbReference type="Gene3D" id="3.40.50.300">
    <property type="entry name" value="P-loop containing nucleotide triphosphate hydrolases"/>
    <property type="match status" value="2"/>
</dbReference>
<evidence type="ECO:0000256" key="9">
    <source>
        <dbReference type="ARBA" id="ARBA00023204"/>
    </source>
</evidence>
<name>A0A484HLR9_9BACT</name>
<sequence length="1130" mass="127851">MSLCPANAASDRGPGLFLFSGNRLETLADRLAETLRPPLSSPAAPEIIVAQSRGMERWIAMSLAQREGIAARLSFFLPRAFLNEVFRRTLPGLPERSAFDPEAMAFRLMERIPRHLDEPGFESLKRYLFNDARSDDRAHEDRADDDRGLKLFQLSRKTAGVFDQYLVFRPDMLLKWERGEGEDWQARLWRDMVSQIQADRPGDLHPAALRRAFFEKLQRGEIDPRDLRERVSVFGISYLPPFFLEMFDMLSRLIPVSLFFKNPCREYWADIVSRRREARIRDRERARAEEKHGGASSVPDADDLHLEPGNRLLGELGKQGRDFLEIVYGFECVSDERFDEPESRTLLGRIQRDILNLRHERGMVSEDDRSIQLHSCHSPMREMEVLYDYILSVMEQDPGLSPRDFIVMTPDIEKYAPFIHAVFGGDRGGRPPLPYSVADQGPARRNGLIQGFLSILDLRRSRFEAWHVMDILEYPGIKEKFGLEPRDVEKAARWIEGARIRWGRDEGHRKALGLPGFPENTWKSGIRRLLLGYAIPGGEGAGEDGRLFAGVLPWEGMEGEEALGMGRFLEFLESLFSISDSFDAFKSPAGWADFFERILRRFFKPHDRLEGEFRLLKNIFSDLRDLGRLSGFEGEMPLDAAVSYISDRLKDARPGFGFISGGVTFCAMLPMRSVPAPVICLAGMDADAFPRRSPSPGFDLAAAHPRPGDRSRRDDDKYLFLEAILSAEKALFISHVGQSVQDNSPIPPSVLVSSLLDVIKDTCEIPGRDILDHVTVLHSLQAFSPDCFSHDSRRISFSGENFAGAKALSSPHKEPRPFMSGSFSPPSSEWRKIDLDQLALFFAHPARFFLQNRLQLFLRDPAGEMEDRESFGPDPLSAYLMGGSLAERFMEGKGSEDFFPVEKAEGRLPHGSAGEAVYRQTESRALAFSARALELSGLKGGGESGEPIEISFETKNGFWVFGKIPHMGPGGVIQFRFAKKKARDMLRAWIFHLALGACGKKDVPGRALLVCADSAWEFGDVPNAGSRLEYLLGLFERGLCEPLRFFPESSHAFAKALWEKKSRSRAIKAAEATWEGSFFRGEKEDLYYERCFSGRPVRSVMDEAFMEMAQNVFEPMLRHCREVFSFKPNQ</sequence>
<keyword evidence="8" id="KW-0238">DNA-binding</keyword>
<dbReference type="InterPro" id="IPR013986">
    <property type="entry name" value="DExx_box_DNA_helicase_dom_sf"/>
</dbReference>
<proteinExistence type="inferred from homology"/>
<dbReference type="AlphaFoldDB" id="A0A484HLR9"/>
<keyword evidence="5" id="KW-0347">Helicase</keyword>
<evidence type="ECO:0000256" key="3">
    <source>
        <dbReference type="ARBA" id="ARBA00022763"/>
    </source>
</evidence>
<dbReference type="GO" id="GO:0005524">
    <property type="term" value="F:ATP binding"/>
    <property type="evidence" value="ECO:0007669"/>
    <property type="project" value="UniProtKB-KW"/>
</dbReference>
<dbReference type="Gene3D" id="1.10.10.160">
    <property type="match status" value="1"/>
</dbReference>
<protein>
    <submittedName>
        <fullName evidence="12">RecBCD enzyme subunit RecC</fullName>
        <ecNumber evidence="12">3.1.11.5</ecNumber>
    </submittedName>
</protein>
<accession>A0A484HLR9</accession>
<dbReference type="PIRSF" id="PIRSF000980">
    <property type="entry name" value="RecC"/>
    <property type="match status" value="1"/>
</dbReference>
<dbReference type="EMBL" id="CAACVI010000034">
    <property type="protein sequence ID" value="VEN74536.1"/>
    <property type="molecule type" value="Genomic_DNA"/>
</dbReference>
<dbReference type="NCBIfam" id="TIGR01450">
    <property type="entry name" value="recC"/>
    <property type="match status" value="1"/>
</dbReference>
<evidence type="ECO:0000256" key="4">
    <source>
        <dbReference type="ARBA" id="ARBA00022801"/>
    </source>
</evidence>
<keyword evidence="6" id="KW-0269">Exonuclease</keyword>
<organism evidence="12">
    <name type="scientific">uncultured Desulfobacteraceae bacterium</name>
    <dbReference type="NCBI Taxonomy" id="218296"/>
    <lineage>
        <taxon>Bacteria</taxon>
        <taxon>Pseudomonadati</taxon>
        <taxon>Thermodesulfobacteriota</taxon>
        <taxon>Desulfobacteria</taxon>
        <taxon>Desulfobacterales</taxon>
        <taxon>Desulfobacteraceae</taxon>
        <taxon>environmental samples</taxon>
    </lineage>
</organism>
<dbReference type="InterPro" id="IPR011335">
    <property type="entry name" value="Restrct_endonuc-II-like"/>
</dbReference>
<evidence type="ECO:0000256" key="5">
    <source>
        <dbReference type="ARBA" id="ARBA00022806"/>
    </source>
</evidence>
<evidence type="ECO:0000259" key="11">
    <source>
        <dbReference type="Pfam" id="PF17946"/>
    </source>
</evidence>
<dbReference type="InterPro" id="IPR027417">
    <property type="entry name" value="P-loop_NTPase"/>
</dbReference>
<evidence type="ECO:0000256" key="8">
    <source>
        <dbReference type="ARBA" id="ARBA00023125"/>
    </source>
</evidence>
<feature type="domain" description="RecC C-terminal" evidence="11">
    <location>
        <begin position="830"/>
        <end position="1057"/>
    </location>
</feature>
<dbReference type="Gene3D" id="3.40.50.10930">
    <property type="match status" value="1"/>
</dbReference>
<dbReference type="HAMAP" id="MF_01486">
    <property type="entry name" value="RecC"/>
    <property type="match status" value="1"/>
</dbReference>